<dbReference type="EMBL" id="BJXB01000023">
    <property type="protein sequence ID" value="GEM48650.1"/>
    <property type="molecule type" value="Genomic_DNA"/>
</dbReference>
<dbReference type="Pfam" id="PF04542">
    <property type="entry name" value="Sigma70_r2"/>
    <property type="match status" value="1"/>
</dbReference>
<comment type="caution">
    <text evidence="2">The sequence shown here is derived from an EMBL/GenBank/DDBJ whole genome shotgun (WGS) entry which is preliminary data.</text>
</comment>
<sequence length="111" mass="13090">MWQVKTKNTIEMNNPHVLDLQYLHATYGSKVLTLATLLVGDKQVAEELMVNTFVEVHQKWHTFDPQQQDIQTFILQVTHRLCLKYLSQQRERPTLQVKWDAKQGRFVKNPS</sequence>
<accession>A0A511N747</accession>
<dbReference type="SUPFAM" id="SSF88946">
    <property type="entry name" value="Sigma2 domain of RNA polymerase sigma factors"/>
    <property type="match status" value="1"/>
</dbReference>
<dbReference type="OrthoDB" id="1100095at2"/>
<name>A0A511N747_DEIC1</name>
<evidence type="ECO:0000313" key="3">
    <source>
        <dbReference type="Proteomes" id="UP000321306"/>
    </source>
</evidence>
<dbReference type="Proteomes" id="UP000321306">
    <property type="component" value="Unassembled WGS sequence"/>
</dbReference>
<protein>
    <recommendedName>
        <fullName evidence="1">RNA polymerase sigma-70 region 2 domain-containing protein</fullName>
    </recommendedName>
</protein>
<dbReference type="GO" id="GO:0003700">
    <property type="term" value="F:DNA-binding transcription factor activity"/>
    <property type="evidence" value="ECO:0007669"/>
    <property type="project" value="InterPro"/>
</dbReference>
<evidence type="ECO:0000259" key="1">
    <source>
        <dbReference type="Pfam" id="PF04542"/>
    </source>
</evidence>
<dbReference type="GO" id="GO:0006352">
    <property type="term" value="P:DNA-templated transcription initiation"/>
    <property type="evidence" value="ECO:0007669"/>
    <property type="project" value="InterPro"/>
</dbReference>
<evidence type="ECO:0000313" key="2">
    <source>
        <dbReference type="EMBL" id="GEM48650.1"/>
    </source>
</evidence>
<proteinExistence type="predicted"/>
<dbReference type="InterPro" id="IPR007627">
    <property type="entry name" value="RNA_pol_sigma70_r2"/>
</dbReference>
<gene>
    <name evidence="2" type="ORF">DC3_42850</name>
</gene>
<dbReference type="InterPro" id="IPR013325">
    <property type="entry name" value="RNA_pol_sigma_r2"/>
</dbReference>
<keyword evidence="3" id="KW-1185">Reference proteome</keyword>
<dbReference type="Gene3D" id="1.10.1740.10">
    <property type="match status" value="1"/>
</dbReference>
<feature type="domain" description="RNA polymerase sigma-70 region 2" evidence="1">
    <location>
        <begin position="25"/>
        <end position="90"/>
    </location>
</feature>
<organism evidence="2 3">
    <name type="scientific">Deinococcus cellulosilyticus (strain DSM 18568 / NBRC 106333 / KACC 11606 / 5516J-15)</name>
    <dbReference type="NCBI Taxonomy" id="1223518"/>
    <lineage>
        <taxon>Bacteria</taxon>
        <taxon>Thermotogati</taxon>
        <taxon>Deinococcota</taxon>
        <taxon>Deinococci</taxon>
        <taxon>Deinococcales</taxon>
        <taxon>Deinococcaceae</taxon>
        <taxon>Deinococcus</taxon>
    </lineage>
</organism>
<reference evidence="2 3" key="1">
    <citation type="submission" date="2019-07" db="EMBL/GenBank/DDBJ databases">
        <title>Whole genome shotgun sequence of Deinococcus cellulosilyticus NBRC 106333.</title>
        <authorList>
            <person name="Hosoyama A."/>
            <person name="Uohara A."/>
            <person name="Ohji S."/>
            <person name="Ichikawa N."/>
        </authorList>
    </citation>
    <scope>NUCLEOTIDE SEQUENCE [LARGE SCALE GENOMIC DNA]</scope>
    <source>
        <strain evidence="2 3">NBRC 106333</strain>
    </source>
</reference>
<dbReference type="AlphaFoldDB" id="A0A511N747"/>